<dbReference type="PANTHER" id="PTHR14534:SF3">
    <property type="entry name" value="GID COMPLEX SUBUNIT 4 HOMOLOG"/>
    <property type="match status" value="1"/>
</dbReference>
<name>A0A9P6QGC4_9FUNG</name>
<evidence type="ECO:0000256" key="2">
    <source>
        <dbReference type="SAM" id="MobiDB-lite"/>
    </source>
</evidence>
<dbReference type="PANTHER" id="PTHR14534">
    <property type="entry name" value="VACUOLAR IMPORT AND DEGRADATION PROTEIN 24"/>
    <property type="match status" value="1"/>
</dbReference>
<proteinExistence type="inferred from homology"/>
<dbReference type="AlphaFoldDB" id="A0A9P6QGC4"/>
<gene>
    <name evidence="3" type="ORF">BG011_007671</name>
</gene>
<dbReference type="GO" id="GO:0034657">
    <property type="term" value="C:GID complex"/>
    <property type="evidence" value="ECO:0007669"/>
    <property type="project" value="TreeGrafter"/>
</dbReference>
<evidence type="ECO:0008006" key="5">
    <source>
        <dbReference type="Google" id="ProtNLM"/>
    </source>
</evidence>
<comment type="similarity">
    <text evidence="1">Belongs to the GID4/VID24 family.</text>
</comment>
<reference evidence="3" key="1">
    <citation type="journal article" date="2020" name="Fungal Divers.">
        <title>Resolving the Mortierellaceae phylogeny through synthesis of multi-gene phylogenetics and phylogenomics.</title>
        <authorList>
            <person name="Vandepol N."/>
            <person name="Liber J."/>
            <person name="Desiro A."/>
            <person name="Na H."/>
            <person name="Kennedy M."/>
            <person name="Barry K."/>
            <person name="Grigoriev I.V."/>
            <person name="Miller A.N."/>
            <person name="O'Donnell K."/>
            <person name="Stajich J.E."/>
            <person name="Bonito G."/>
        </authorList>
    </citation>
    <scope>NUCLEOTIDE SEQUENCE</scope>
    <source>
        <strain evidence="3">KOD948</strain>
    </source>
</reference>
<protein>
    <recommendedName>
        <fullName evidence="5">Vacuolar import and degradation protein</fullName>
    </recommendedName>
</protein>
<dbReference type="GO" id="GO:0005773">
    <property type="term" value="C:vacuole"/>
    <property type="evidence" value="ECO:0007669"/>
    <property type="project" value="GOC"/>
</dbReference>
<accession>A0A9P6QGC4</accession>
<dbReference type="EMBL" id="JAAAJA010000006">
    <property type="protein sequence ID" value="KAG0267260.1"/>
    <property type="molecule type" value="Genomic_DNA"/>
</dbReference>
<dbReference type="GO" id="GO:0006623">
    <property type="term" value="P:protein targeting to vacuole"/>
    <property type="evidence" value="ECO:0007669"/>
    <property type="project" value="TreeGrafter"/>
</dbReference>
<dbReference type="OrthoDB" id="62at2759"/>
<dbReference type="GO" id="GO:0045721">
    <property type="term" value="P:negative regulation of gluconeogenesis"/>
    <property type="evidence" value="ECO:0007669"/>
    <property type="project" value="TreeGrafter"/>
</dbReference>
<evidence type="ECO:0000256" key="1">
    <source>
        <dbReference type="ARBA" id="ARBA00061469"/>
    </source>
</evidence>
<feature type="region of interest" description="Disordered" evidence="2">
    <location>
        <begin position="1"/>
        <end position="40"/>
    </location>
</feature>
<dbReference type="Pfam" id="PF09783">
    <property type="entry name" value="Vac_ImportDeg"/>
    <property type="match status" value="1"/>
</dbReference>
<dbReference type="GO" id="GO:0043161">
    <property type="term" value="P:proteasome-mediated ubiquitin-dependent protein catabolic process"/>
    <property type="evidence" value="ECO:0007669"/>
    <property type="project" value="TreeGrafter"/>
</dbReference>
<sequence length="304" mass="35877">MSEGALMDDDKDNNISSDNDNDVTLPPRKRSKRHSQLQYPRQHLSTCALHGKSHALQKELAQLNAYMKQKHLKFQQEQEKRKRDPFSPCRALPTKTFHLYAGSRFQGKQRSGSHSYDVMVDIKHVDMNESFLCGYLHIKGLTTEYPELTTYFEAEMIGPKYSFMTRKWDANENIDKEHWKLFKPFKDLKNSVFCGSDDDDDEDDDEDEDDDDHDFCMHHRHYDPRTYDHRNESVVFMRWKEHFLVPDHRVQGISGASFAGFYYICYNKATGSISGYYYHQSSERHQQLLLAHMPNRSFGSYEFR</sequence>
<evidence type="ECO:0000313" key="4">
    <source>
        <dbReference type="Proteomes" id="UP000726737"/>
    </source>
</evidence>
<keyword evidence="4" id="KW-1185">Reference proteome</keyword>
<comment type="caution">
    <text evidence="3">The sequence shown here is derived from an EMBL/GenBank/DDBJ whole genome shotgun (WGS) entry which is preliminary data.</text>
</comment>
<organism evidence="3 4">
    <name type="scientific">Mortierella polycephala</name>
    <dbReference type="NCBI Taxonomy" id="41804"/>
    <lineage>
        <taxon>Eukaryota</taxon>
        <taxon>Fungi</taxon>
        <taxon>Fungi incertae sedis</taxon>
        <taxon>Mucoromycota</taxon>
        <taxon>Mortierellomycotina</taxon>
        <taxon>Mortierellomycetes</taxon>
        <taxon>Mortierellales</taxon>
        <taxon>Mortierellaceae</taxon>
        <taxon>Mortierella</taxon>
    </lineage>
</organism>
<dbReference type="Proteomes" id="UP000726737">
    <property type="component" value="Unassembled WGS sequence"/>
</dbReference>
<feature type="compositionally biased region" description="Acidic residues" evidence="2">
    <location>
        <begin position="1"/>
        <end position="11"/>
    </location>
</feature>
<dbReference type="InterPro" id="IPR018618">
    <property type="entry name" value="GID4/10-like"/>
</dbReference>
<dbReference type="GO" id="GO:0007039">
    <property type="term" value="P:protein catabolic process in the vacuole"/>
    <property type="evidence" value="ECO:0007669"/>
    <property type="project" value="TreeGrafter"/>
</dbReference>
<evidence type="ECO:0000313" key="3">
    <source>
        <dbReference type="EMBL" id="KAG0267260.1"/>
    </source>
</evidence>